<dbReference type="GO" id="GO:0016740">
    <property type="term" value="F:transferase activity"/>
    <property type="evidence" value="ECO:0007669"/>
    <property type="project" value="UniProtKB-KW"/>
</dbReference>
<keyword evidence="1" id="KW-0808">Transferase</keyword>
<dbReference type="PANTHER" id="PTHR31896:SF76">
    <property type="entry name" value="BAHD ACYLTRANSFERASE DCR"/>
    <property type="match status" value="1"/>
</dbReference>
<sequence>MNCVEARASSTGAAAVATTAAHELADSNPTPPTDVRARVFSFRKSTALRLKSSTTSSFLDNTKPLSTFQPLTTNTWRSVSHARRLPPEVITIFAIFANCRLRIQPSVALSPTPTSATSFKQSSPTPPSMRCSPPRLNSMLDFCRRPSTTTTMPLLRGESEDVILH</sequence>
<accession>A0AAP0AZZ8</accession>
<evidence type="ECO:0000313" key="3">
    <source>
        <dbReference type="EMBL" id="KAK8921559.1"/>
    </source>
</evidence>
<protein>
    <submittedName>
        <fullName evidence="3">Uncharacterized protein</fullName>
    </submittedName>
</protein>
<gene>
    <name evidence="3" type="ORF">KSP39_PZI019944</name>
</gene>
<dbReference type="AlphaFoldDB" id="A0AAP0AZZ8"/>
<comment type="caution">
    <text evidence="3">The sequence shown here is derived from an EMBL/GenBank/DDBJ whole genome shotgun (WGS) entry which is preliminary data.</text>
</comment>
<evidence type="ECO:0000256" key="2">
    <source>
        <dbReference type="SAM" id="MobiDB-lite"/>
    </source>
</evidence>
<feature type="region of interest" description="Disordered" evidence="2">
    <location>
        <begin position="110"/>
        <end position="131"/>
    </location>
</feature>
<feature type="compositionally biased region" description="Polar residues" evidence="2">
    <location>
        <begin position="110"/>
        <end position="123"/>
    </location>
</feature>
<dbReference type="Proteomes" id="UP001418222">
    <property type="component" value="Unassembled WGS sequence"/>
</dbReference>
<dbReference type="PANTHER" id="PTHR31896">
    <property type="entry name" value="FAMILY REGULATORY PROTEIN, PUTATIVE (AFU_ORTHOLOGUE AFUA_3G14730)-RELATED"/>
    <property type="match status" value="1"/>
</dbReference>
<dbReference type="InterPro" id="IPR051283">
    <property type="entry name" value="Sec_Metabolite_Acyltrans"/>
</dbReference>
<keyword evidence="4" id="KW-1185">Reference proteome</keyword>
<dbReference type="Pfam" id="PF02458">
    <property type="entry name" value="Transferase"/>
    <property type="match status" value="1"/>
</dbReference>
<reference evidence="3 4" key="1">
    <citation type="journal article" date="2022" name="Nat. Plants">
        <title>Genomes of leafy and leafless Platanthera orchids illuminate the evolution of mycoheterotrophy.</title>
        <authorList>
            <person name="Li M.H."/>
            <person name="Liu K.W."/>
            <person name="Li Z."/>
            <person name="Lu H.C."/>
            <person name="Ye Q.L."/>
            <person name="Zhang D."/>
            <person name="Wang J.Y."/>
            <person name="Li Y.F."/>
            <person name="Zhong Z.M."/>
            <person name="Liu X."/>
            <person name="Yu X."/>
            <person name="Liu D.K."/>
            <person name="Tu X.D."/>
            <person name="Liu B."/>
            <person name="Hao Y."/>
            <person name="Liao X.Y."/>
            <person name="Jiang Y.T."/>
            <person name="Sun W.H."/>
            <person name="Chen J."/>
            <person name="Chen Y.Q."/>
            <person name="Ai Y."/>
            <person name="Zhai J.W."/>
            <person name="Wu S.S."/>
            <person name="Zhou Z."/>
            <person name="Hsiao Y.Y."/>
            <person name="Wu W.L."/>
            <person name="Chen Y.Y."/>
            <person name="Lin Y.F."/>
            <person name="Hsu J.L."/>
            <person name="Li C.Y."/>
            <person name="Wang Z.W."/>
            <person name="Zhao X."/>
            <person name="Zhong W.Y."/>
            <person name="Ma X.K."/>
            <person name="Ma L."/>
            <person name="Huang J."/>
            <person name="Chen G.Z."/>
            <person name="Huang M.Z."/>
            <person name="Huang L."/>
            <person name="Peng D.H."/>
            <person name="Luo Y.B."/>
            <person name="Zou S.Q."/>
            <person name="Chen S.P."/>
            <person name="Lan S."/>
            <person name="Tsai W.C."/>
            <person name="Van de Peer Y."/>
            <person name="Liu Z.J."/>
        </authorList>
    </citation>
    <scope>NUCLEOTIDE SEQUENCE [LARGE SCALE GENOMIC DNA]</scope>
    <source>
        <strain evidence="3">Lor287</strain>
    </source>
</reference>
<dbReference type="EMBL" id="JBBWWQ010000018">
    <property type="protein sequence ID" value="KAK8921559.1"/>
    <property type="molecule type" value="Genomic_DNA"/>
</dbReference>
<evidence type="ECO:0000313" key="4">
    <source>
        <dbReference type="Proteomes" id="UP001418222"/>
    </source>
</evidence>
<dbReference type="Gene3D" id="3.30.559.10">
    <property type="entry name" value="Chloramphenicol acetyltransferase-like domain"/>
    <property type="match status" value="1"/>
</dbReference>
<proteinExistence type="predicted"/>
<dbReference type="InterPro" id="IPR023213">
    <property type="entry name" value="CAT-like_dom_sf"/>
</dbReference>
<name>A0AAP0AZZ8_9ASPA</name>
<evidence type="ECO:0000256" key="1">
    <source>
        <dbReference type="ARBA" id="ARBA00022679"/>
    </source>
</evidence>
<organism evidence="3 4">
    <name type="scientific">Platanthera zijinensis</name>
    <dbReference type="NCBI Taxonomy" id="2320716"/>
    <lineage>
        <taxon>Eukaryota</taxon>
        <taxon>Viridiplantae</taxon>
        <taxon>Streptophyta</taxon>
        <taxon>Embryophyta</taxon>
        <taxon>Tracheophyta</taxon>
        <taxon>Spermatophyta</taxon>
        <taxon>Magnoliopsida</taxon>
        <taxon>Liliopsida</taxon>
        <taxon>Asparagales</taxon>
        <taxon>Orchidaceae</taxon>
        <taxon>Orchidoideae</taxon>
        <taxon>Orchideae</taxon>
        <taxon>Orchidinae</taxon>
        <taxon>Platanthera</taxon>
    </lineage>
</organism>